<organism evidence="8 9">
    <name type="scientific">Candidatus Roizmanbacteria bacterium CG_4_10_14_0_2_um_filter_39_13</name>
    <dbReference type="NCBI Taxonomy" id="1974825"/>
    <lineage>
        <taxon>Bacteria</taxon>
        <taxon>Candidatus Roizmaniibacteriota</taxon>
    </lineage>
</organism>
<accession>A0A2M7TWE2</accession>
<dbReference type="Proteomes" id="UP000228503">
    <property type="component" value="Unassembled WGS sequence"/>
</dbReference>
<dbReference type="Gene3D" id="3.90.1030.10">
    <property type="entry name" value="Ribosomal protein L17"/>
    <property type="match status" value="1"/>
</dbReference>
<keyword evidence="3 5" id="KW-0687">Ribonucleoprotein</keyword>
<evidence type="ECO:0000256" key="5">
    <source>
        <dbReference type="RuleBase" id="RU000660"/>
    </source>
</evidence>
<dbReference type="GO" id="GO:0022625">
    <property type="term" value="C:cytosolic large ribosomal subunit"/>
    <property type="evidence" value="ECO:0007669"/>
    <property type="project" value="TreeGrafter"/>
</dbReference>
<dbReference type="SUPFAM" id="SSF64263">
    <property type="entry name" value="Prokaryotic ribosomal protein L17"/>
    <property type="match status" value="1"/>
</dbReference>
<comment type="similarity">
    <text evidence="1 5">Belongs to the bacterial ribosomal protein bL17 family.</text>
</comment>
<evidence type="ECO:0000256" key="2">
    <source>
        <dbReference type="ARBA" id="ARBA00022980"/>
    </source>
</evidence>
<keyword evidence="2 5" id="KW-0689">Ribosomal protein</keyword>
<feature type="compositionally biased region" description="Basic and acidic residues" evidence="7">
    <location>
        <begin position="145"/>
        <end position="161"/>
    </location>
</feature>
<dbReference type="EMBL" id="PFOB01000066">
    <property type="protein sequence ID" value="PIZ62095.1"/>
    <property type="molecule type" value="Genomic_DNA"/>
</dbReference>
<dbReference type="Pfam" id="PF01196">
    <property type="entry name" value="Ribosomal_L17"/>
    <property type="match status" value="1"/>
</dbReference>
<comment type="caution">
    <text evidence="8">The sequence shown here is derived from an EMBL/GenBank/DDBJ whole genome shotgun (WGS) entry which is preliminary data.</text>
</comment>
<proteinExistence type="inferred from homology"/>
<evidence type="ECO:0000256" key="1">
    <source>
        <dbReference type="ARBA" id="ARBA00008777"/>
    </source>
</evidence>
<dbReference type="AlphaFoldDB" id="A0A2M7TWE2"/>
<dbReference type="InterPro" id="IPR000456">
    <property type="entry name" value="Ribosomal_bL17"/>
</dbReference>
<dbReference type="PANTHER" id="PTHR14413">
    <property type="entry name" value="RIBOSOMAL PROTEIN L17"/>
    <property type="match status" value="1"/>
</dbReference>
<dbReference type="GO" id="GO:0006412">
    <property type="term" value="P:translation"/>
    <property type="evidence" value="ECO:0007669"/>
    <property type="project" value="InterPro"/>
</dbReference>
<name>A0A2M7TWE2_9BACT</name>
<feature type="region of interest" description="Disordered" evidence="7">
    <location>
        <begin position="126"/>
        <end position="169"/>
    </location>
</feature>
<sequence length="169" mass="19421">MQHRTNKFTFGSGIDANSMLMRKLMKNFISSSQIETTITRAKALKVYMDRIVSKTRVYSESNKNYLLRYFPEKKYQKVLFDQIGPAVAKISGGYVRIVRLGKRDNDGAMMARVEWAHPVVIDWENKKSSKKTNQTKTAKLSPTTVEEKKSKPEAKKIEVKPTKKVTKTK</sequence>
<evidence type="ECO:0000256" key="4">
    <source>
        <dbReference type="ARBA" id="ARBA00035494"/>
    </source>
</evidence>
<dbReference type="PANTHER" id="PTHR14413:SF16">
    <property type="entry name" value="LARGE RIBOSOMAL SUBUNIT PROTEIN BL17M"/>
    <property type="match status" value="1"/>
</dbReference>
<evidence type="ECO:0000256" key="3">
    <source>
        <dbReference type="ARBA" id="ARBA00023274"/>
    </source>
</evidence>
<evidence type="ECO:0000256" key="7">
    <source>
        <dbReference type="SAM" id="MobiDB-lite"/>
    </source>
</evidence>
<protein>
    <recommendedName>
        <fullName evidence="4 6">50S ribosomal protein L17</fullName>
    </recommendedName>
</protein>
<gene>
    <name evidence="8" type="primary">rplQ</name>
    <name evidence="8" type="ORF">COY16_05370</name>
</gene>
<dbReference type="GO" id="GO:0003735">
    <property type="term" value="F:structural constituent of ribosome"/>
    <property type="evidence" value="ECO:0007669"/>
    <property type="project" value="InterPro"/>
</dbReference>
<evidence type="ECO:0000313" key="8">
    <source>
        <dbReference type="EMBL" id="PIZ62095.1"/>
    </source>
</evidence>
<dbReference type="InterPro" id="IPR036373">
    <property type="entry name" value="Ribosomal_bL17_sf"/>
</dbReference>
<evidence type="ECO:0000313" key="9">
    <source>
        <dbReference type="Proteomes" id="UP000228503"/>
    </source>
</evidence>
<reference evidence="9" key="1">
    <citation type="submission" date="2017-09" db="EMBL/GenBank/DDBJ databases">
        <title>Depth-based differentiation of microbial function through sediment-hosted aquifers and enrichment of novel symbionts in the deep terrestrial subsurface.</title>
        <authorList>
            <person name="Probst A.J."/>
            <person name="Ladd B."/>
            <person name="Jarett J.K."/>
            <person name="Geller-Mcgrath D.E."/>
            <person name="Sieber C.M.K."/>
            <person name="Emerson J.B."/>
            <person name="Anantharaman K."/>
            <person name="Thomas B.C."/>
            <person name="Malmstrom R."/>
            <person name="Stieglmeier M."/>
            <person name="Klingl A."/>
            <person name="Woyke T."/>
            <person name="Ryan C.M."/>
            <person name="Banfield J.F."/>
        </authorList>
    </citation>
    <scope>NUCLEOTIDE SEQUENCE [LARGE SCALE GENOMIC DNA]</scope>
</reference>
<dbReference type="NCBIfam" id="TIGR00059">
    <property type="entry name" value="L17"/>
    <property type="match status" value="1"/>
</dbReference>
<evidence type="ECO:0000256" key="6">
    <source>
        <dbReference type="RuleBase" id="RU000661"/>
    </source>
</evidence>